<dbReference type="EMBL" id="CADCXU010036188">
    <property type="protein sequence ID" value="CAB0021008.1"/>
    <property type="molecule type" value="Genomic_DNA"/>
</dbReference>
<organism evidence="5 6">
    <name type="scientific">Nesidiocoris tenuis</name>
    <dbReference type="NCBI Taxonomy" id="355587"/>
    <lineage>
        <taxon>Eukaryota</taxon>
        <taxon>Metazoa</taxon>
        <taxon>Ecdysozoa</taxon>
        <taxon>Arthropoda</taxon>
        <taxon>Hexapoda</taxon>
        <taxon>Insecta</taxon>
        <taxon>Pterygota</taxon>
        <taxon>Neoptera</taxon>
        <taxon>Paraneoptera</taxon>
        <taxon>Hemiptera</taxon>
        <taxon>Heteroptera</taxon>
        <taxon>Panheteroptera</taxon>
        <taxon>Cimicomorpha</taxon>
        <taxon>Miridae</taxon>
        <taxon>Dicyphina</taxon>
        <taxon>Nesidiocoris</taxon>
    </lineage>
</organism>
<dbReference type="InterPro" id="IPR007889">
    <property type="entry name" value="HTH_Psq"/>
</dbReference>
<feature type="compositionally biased region" description="Acidic residues" evidence="2">
    <location>
        <begin position="561"/>
        <end position="573"/>
    </location>
</feature>
<feature type="domain" description="HTH psq-type" evidence="4">
    <location>
        <begin position="15"/>
        <end position="52"/>
    </location>
</feature>
<dbReference type="AlphaFoldDB" id="A0A6H5HR44"/>
<sequence>MPRNRSRKSSKGSWTEENLKAAVEFVNVGNSGRCAAKKFNIPYSTLRDRLRNGKLSKPKLGRFSVFTSEQEEEIKTRVNFLADVFYGITPIELRRVAYKFAEKLRIKHNFNSQSQLAGQDWLVGFMKRNPSVSLRKPEGTSINRVSAFNREAIKVMFDNLESVMEKHEFPPSNIYNVDESGISTVQDTVKILAPKGKKRVGSVTSWERGKNITVICAMSASGTFIPPMFVFPRKRMTPLLAKNGPLGAIYHCSDNGWSNENLFVIWLQHFVKCSNASKKNQVLLILDNHVSHVSLEAYDLCRQNGITMVSLPPHTSHRTQPLDVSFFAPLKAAFKRKSDSFMKRTNCGQPEMKVVTQITPYDLAGIFNEAYVEVAKIGLAVSGFKNTGIFPFNREIFTDEDFKAADTLNSSGFSPNVVVVDMNAEISPPLNQAQVHNPGTSPVHQNLETSPTVNPALDGLLPIPGPAQKKRNARKKQQSEILTATPRKEALIAKRQKRMENGSKKPSKKPNCRIQLDFERPSSSAGAQKSKKSEKNKEPQNKKVKRKRTRRESSDSNDWGDISETDLVDDTDDDDDIEEFMSSSKVDGLCIICHKEGNTSPMWTCEQCNHSCHSLCSMGRPDDGLCDLCKAIL</sequence>
<feature type="compositionally biased region" description="Basic and acidic residues" evidence="2">
    <location>
        <begin position="531"/>
        <end position="541"/>
    </location>
</feature>
<feature type="region of interest" description="Disordered" evidence="2">
    <location>
        <begin position="434"/>
        <end position="573"/>
    </location>
</feature>
<evidence type="ECO:0000256" key="1">
    <source>
        <dbReference type="ARBA" id="ARBA00004123"/>
    </source>
</evidence>
<dbReference type="InterPro" id="IPR009057">
    <property type="entry name" value="Homeodomain-like_sf"/>
</dbReference>
<proteinExistence type="predicted"/>
<dbReference type="Pfam" id="PF03184">
    <property type="entry name" value="DDE_1"/>
    <property type="match status" value="1"/>
</dbReference>
<evidence type="ECO:0008006" key="7">
    <source>
        <dbReference type="Google" id="ProtNLM"/>
    </source>
</evidence>
<dbReference type="InterPro" id="IPR036397">
    <property type="entry name" value="RNaseH_sf"/>
</dbReference>
<dbReference type="GO" id="GO:0005634">
    <property type="term" value="C:nucleus"/>
    <property type="evidence" value="ECO:0007669"/>
    <property type="project" value="UniProtKB-SubCell"/>
</dbReference>
<dbReference type="Gene3D" id="1.10.10.60">
    <property type="entry name" value="Homeodomain-like"/>
    <property type="match status" value="1"/>
</dbReference>
<dbReference type="InterPro" id="IPR050863">
    <property type="entry name" value="CenT-Element_Derived"/>
</dbReference>
<gene>
    <name evidence="5" type="ORF">NTEN_LOCUS24533</name>
</gene>
<dbReference type="Proteomes" id="UP000479000">
    <property type="component" value="Unassembled WGS sequence"/>
</dbReference>
<dbReference type="CDD" id="cd15489">
    <property type="entry name" value="PHD_SF"/>
    <property type="match status" value="1"/>
</dbReference>
<feature type="domain" description="DDE-1" evidence="3">
    <location>
        <begin position="213"/>
        <end position="338"/>
    </location>
</feature>
<evidence type="ECO:0000313" key="6">
    <source>
        <dbReference type="Proteomes" id="UP000479000"/>
    </source>
</evidence>
<name>A0A6H5HR44_9HEMI</name>
<evidence type="ECO:0000259" key="4">
    <source>
        <dbReference type="Pfam" id="PF05225"/>
    </source>
</evidence>
<dbReference type="Pfam" id="PF05225">
    <property type="entry name" value="HTH_psq"/>
    <property type="match status" value="1"/>
</dbReference>
<feature type="compositionally biased region" description="Basic and acidic residues" evidence="2">
    <location>
        <begin position="486"/>
        <end position="503"/>
    </location>
</feature>
<dbReference type="GO" id="GO:0003677">
    <property type="term" value="F:DNA binding"/>
    <property type="evidence" value="ECO:0007669"/>
    <property type="project" value="InterPro"/>
</dbReference>
<dbReference type="OrthoDB" id="6626593at2759"/>
<accession>A0A6H5HR44</accession>
<dbReference type="Gene3D" id="3.30.420.10">
    <property type="entry name" value="Ribonuclease H-like superfamily/Ribonuclease H"/>
    <property type="match status" value="1"/>
</dbReference>
<evidence type="ECO:0000313" key="5">
    <source>
        <dbReference type="EMBL" id="CAB0021008.1"/>
    </source>
</evidence>
<dbReference type="PANTHER" id="PTHR19303:SF74">
    <property type="entry name" value="POGO TRANSPOSABLE ELEMENT WITH KRAB DOMAIN"/>
    <property type="match status" value="1"/>
</dbReference>
<feature type="compositionally biased region" description="Polar residues" evidence="2">
    <location>
        <begin position="434"/>
        <end position="453"/>
    </location>
</feature>
<dbReference type="InterPro" id="IPR004875">
    <property type="entry name" value="DDE_SF_endonuclease_dom"/>
</dbReference>
<dbReference type="SUPFAM" id="SSF46689">
    <property type="entry name" value="Homeodomain-like"/>
    <property type="match status" value="1"/>
</dbReference>
<protein>
    <recommendedName>
        <fullName evidence="7">HTH CENPB-type domain-containing protein</fullName>
    </recommendedName>
</protein>
<evidence type="ECO:0000259" key="3">
    <source>
        <dbReference type="Pfam" id="PF03184"/>
    </source>
</evidence>
<keyword evidence="6" id="KW-1185">Reference proteome</keyword>
<dbReference type="PANTHER" id="PTHR19303">
    <property type="entry name" value="TRANSPOSON"/>
    <property type="match status" value="1"/>
</dbReference>
<comment type="subcellular location">
    <subcellularLocation>
        <location evidence="1">Nucleus</location>
    </subcellularLocation>
</comment>
<evidence type="ECO:0000256" key="2">
    <source>
        <dbReference type="SAM" id="MobiDB-lite"/>
    </source>
</evidence>
<reference evidence="5 6" key="1">
    <citation type="submission" date="2020-02" db="EMBL/GenBank/DDBJ databases">
        <authorList>
            <person name="Ferguson B K."/>
        </authorList>
    </citation>
    <scope>NUCLEOTIDE SEQUENCE [LARGE SCALE GENOMIC DNA]</scope>
</reference>